<protein>
    <submittedName>
        <fullName evidence="7">Uncharacterized protein</fullName>
    </submittedName>
</protein>
<evidence type="ECO:0000256" key="6">
    <source>
        <dbReference type="SAM" id="SignalP"/>
    </source>
</evidence>
<dbReference type="GO" id="GO:0050832">
    <property type="term" value="P:defense response to fungus"/>
    <property type="evidence" value="ECO:0007669"/>
    <property type="project" value="UniProtKB-KW"/>
</dbReference>
<evidence type="ECO:0000256" key="1">
    <source>
        <dbReference type="ARBA" id="ARBA00006722"/>
    </source>
</evidence>
<keyword evidence="6" id="KW-0732">Signal</keyword>
<feature type="signal peptide" evidence="6">
    <location>
        <begin position="1"/>
        <end position="29"/>
    </location>
</feature>
<feature type="chain" id="PRO_5042188061" evidence="6">
    <location>
        <begin position="30"/>
        <end position="82"/>
    </location>
</feature>
<name>A0AAE1S2E1_9SOLA</name>
<gene>
    <name evidence="7" type="ORF">RND71_020379</name>
</gene>
<accession>A0AAE1S2E1</accession>
<dbReference type="GO" id="GO:0031640">
    <property type="term" value="P:killing of cells of another organism"/>
    <property type="evidence" value="ECO:0007669"/>
    <property type="project" value="UniProtKB-KW"/>
</dbReference>
<keyword evidence="2" id="KW-0929">Antimicrobial</keyword>
<evidence type="ECO:0000313" key="7">
    <source>
        <dbReference type="EMBL" id="KAK4361427.1"/>
    </source>
</evidence>
<keyword evidence="3" id="KW-0295">Fungicide</keyword>
<evidence type="ECO:0000256" key="5">
    <source>
        <dbReference type="ARBA" id="ARBA00023157"/>
    </source>
</evidence>
<evidence type="ECO:0000256" key="3">
    <source>
        <dbReference type="ARBA" id="ARBA00022577"/>
    </source>
</evidence>
<evidence type="ECO:0000256" key="4">
    <source>
        <dbReference type="ARBA" id="ARBA00022821"/>
    </source>
</evidence>
<keyword evidence="4" id="KW-0611">Plant defense</keyword>
<comment type="similarity">
    <text evidence="1">Belongs to the DEFL family.</text>
</comment>
<dbReference type="EMBL" id="JAVYJV010000010">
    <property type="protein sequence ID" value="KAK4361427.1"/>
    <property type="molecule type" value="Genomic_DNA"/>
</dbReference>
<dbReference type="AlphaFoldDB" id="A0AAE1S2E1"/>
<sequence>MAKSLASFCCIIVFVSLILVDENVGRVEGKTCYKVVNEIICKNDDPEPHCLPACKHLVGGGSGATCAPQPVGPSICACVYQC</sequence>
<reference evidence="7" key="1">
    <citation type="submission" date="2023-12" db="EMBL/GenBank/DDBJ databases">
        <title>Genome assembly of Anisodus tanguticus.</title>
        <authorList>
            <person name="Wang Y.-J."/>
        </authorList>
    </citation>
    <scope>NUCLEOTIDE SEQUENCE</scope>
    <source>
        <strain evidence="7">KB-2021</strain>
        <tissue evidence="7">Leaf</tissue>
    </source>
</reference>
<comment type="caution">
    <text evidence="7">The sequence shown here is derived from an EMBL/GenBank/DDBJ whole genome shotgun (WGS) entry which is preliminary data.</text>
</comment>
<keyword evidence="8" id="KW-1185">Reference proteome</keyword>
<organism evidence="7 8">
    <name type="scientific">Anisodus tanguticus</name>
    <dbReference type="NCBI Taxonomy" id="243964"/>
    <lineage>
        <taxon>Eukaryota</taxon>
        <taxon>Viridiplantae</taxon>
        <taxon>Streptophyta</taxon>
        <taxon>Embryophyta</taxon>
        <taxon>Tracheophyta</taxon>
        <taxon>Spermatophyta</taxon>
        <taxon>Magnoliopsida</taxon>
        <taxon>eudicotyledons</taxon>
        <taxon>Gunneridae</taxon>
        <taxon>Pentapetalae</taxon>
        <taxon>asterids</taxon>
        <taxon>lamiids</taxon>
        <taxon>Solanales</taxon>
        <taxon>Solanaceae</taxon>
        <taxon>Solanoideae</taxon>
        <taxon>Hyoscyameae</taxon>
        <taxon>Anisodus</taxon>
    </lineage>
</organism>
<proteinExistence type="inferred from homology"/>
<dbReference type="InterPro" id="IPR010851">
    <property type="entry name" value="DEFL"/>
</dbReference>
<dbReference type="Proteomes" id="UP001291623">
    <property type="component" value="Unassembled WGS sequence"/>
</dbReference>
<evidence type="ECO:0000313" key="8">
    <source>
        <dbReference type="Proteomes" id="UP001291623"/>
    </source>
</evidence>
<keyword evidence="5" id="KW-1015">Disulfide bond</keyword>
<dbReference type="Pfam" id="PF07333">
    <property type="entry name" value="SLR1-BP"/>
    <property type="match status" value="1"/>
</dbReference>
<evidence type="ECO:0000256" key="2">
    <source>
        <dbReference type="ARBA" id="ARBA00022529"/>
    </source>
</evidence>